<dbReference type="Pfam" id="PF00656">
    <property type="entry name" value="Peptidase_C14"/>
    <property type="match status" value="1"/>
</dbReference>
<dbReference type="EMBL" id="LACB01000413">
    <property type="protein sequence ID" value="KAJ9483612.1"/>
    <property type="molecule type" value="Genomic_DNA"/>
</dbReference>
<evidence type="ECO:0000313" key="3">
    <source>
        <dbReference type="EMBL" id="KAJ9483612.1"/>
    </source>
</evidence>
<protein>
    <recommendedName>
        <fullName evidence="2">Peptidase C14 caspase domain-containing protein</fullName>
    </recommendedName>
</protein>
<feature type="domain" description="Peptidase C14 caspase" evidence="2">
    <location>
        <begin position="105"/>
        <end position="397"/>
    </location>
</feature>
<dbReference type="AlphaFoldDB" id="A0AAI9X4Q2"/>
<comment type="caution">
    <text evidence="3">The sequence shown here is derived from an EMBL/GenBank/DDBJ whole genome shotgun (WGS) entry which is preliminary data.</text>
</comment>
<dbReference type="GO" id="GO:0006508">
    <property type="term" value="P:proteolysis"/>
    <property type="evidence" value="ECO:0007669"/>
    <property type="project" value="InterPro"/>
</dbReference>
<organism evidence="3 4">
    <name type="scientific">Penicillium thymicola</name>
    <dbReference type="NCBI Taxonomy" id="293382"/>
    <lineage>
        <taxon>Eukaryota</taxon>
        <taxon>Fungi</taxon>
        <taxon>Dikarya</taxon>
        <taxon>Ascomycota</taxon>
        <taxon>Pezizomycotina</taxon>
        <taxon>Eurotiomycetes</taxon>
        <taxon>Eurotiomycetidae</taxon>
        <taxon>Eurotiales</taxon>
        <taxon>Aspergillaceae</taxon>
        <taxon>Penicillium</taxon>
    </lineage>
</organism>
<reference evidence="3" key="2">
    <citation type="journal article" date="2016" name="Fungal Biol.">
        <title>Ochratoxin A production by Penicillium thymicola.</title>
        <authorList>
            <person name="Nguyen H.D.T."/>
            <person name="McMullin D.R."/>
            <person name="Ponomareva E."/>
            <person name="Riley R."/>
            <person name="Pomraning K.R."/>
            <person name="Baker S.E."/>
            <person name="Seifert K.A."/>
        </authorList>
    </citation>
    <scope>NUCLEOTIDE SEQUENCE</scope>
    <source>
        <strain evidence="3">DAOM 180753</strain>
    </source>
</reference>
<reference evidence="3" key="1">
    <citation type="submission" date="2015-06" db="EMBL/GenBank/DDBJ databases">
        <authorList>
            <person name="Nguyen H."/>
        </authorList>
    </citation>
    <scope>NUCLEOTIDE SEQUENCE</scope>
    <source>
        <strain evidence="3">DAOM 180753</strain>
    </source>
</reference>
<gene>
    <name evidence="3" type="ORF">VN97_g9787</name>
</gene>
<keyword evidence="4" id="KW-1185">Reference proteome</keyword>
<dbReference type="PANTHER" id="PTHR48104">
    <property type="entry name" value="METACASPASE-4"/>
    <property type="match status" value="1"/>
</dbReference>
<dbReference type="GO" id="GO:0005737">
    <property type="term" value="C:cytoplasm"/>
    <property type="evidence" value="ECO:0007669"/>
    <property type="project" value="TreeGrafter"/>
</dbReference>
<dbReference type="Gene3D" id="3.40.50.1460">
    <property type="match status" value="1"/>
</dbReference>
<proteinExistence type="inferred from homology"/>
<evidence type="ECO:0000256" key="1">
    <source>
        <dbReference type="ARBA" id="ARBA00009005"/>
    </source>
</evidence>
<accession>A0AAI9X4Q2</accession>
<comment type="similarity">
    <text evidence="1">Belongs to the peptidase C14B family.</text>
</comment>
<evidence type="ECO:0000259" key="2">
    <source>
        <dbReference type="Pfam" id="PF00656"/>
    </source>
</evidence>
<dbReference type="PANTHER" id="PTHR48104:SF30">
    <property type="entry name" value="METACASPASE-1"/>
    <property type="match status" value="1"/>
</dbReference>
<dbReference type="Proteomes" id="UP001227192">
    <property type="component" value="Unassembled WGS sequence"/>
</dbReference>
<dbReference type="InterPro" id="IPR050452">
    <property type="entry name" value="Metacaspase"/>
</dbReference>
<sequence>MSLNSLLLNHPISRESIELDRLVLDPKYPDQDFCQSSFPADPCDQSLDATNPITPPFIPDVATQQVEKSHEVLQHTRGTPLELSLLKLIYRPDLYMDQVDSVPEKWAVLIGVEYYEHPEQPTTTPRHDGRCNKIEYRTLLGCVNDVLAAEQYLVDTINVNPRHITKLLAPCPGRKYLSQLPVDSYRDASYDNMVDALKVPEGAKKGDFVYIHFSGHGARATTVFPELKDGGADAVDEALVPSDITRGGNYLRDLEMGFLLQAMVDTGLVVTVVLDCCHSGGAIRGDDDPELGETRGILNIYKSDPKLDLPRTIDSIVHFGRQPSWMQAPQGFVVLAACQELETAKETTDKDYTHGILTYWLLKILRNSLVDISSQALYERICANVQDNSRNQTPYLVGDKDRFFFSKKLRSRVYALAVREVNVEPYKAPIDRSVYLSGGKHHGVEEESEYAILPWGFDLGKRIKDTDILGRVQVKKVMPAKSLALFTLPCEVRWDGIVDGCPAVLQKLPIAKKSTVHFITPDENQRDNFKKNWDKLDGDRTWLKLDEEDNSSPFFTISIDDSGNFKIRGRSGNLTAAIENALKPLPAANADSIRAVIRRLEHLARFIITRELANPDVRPEKPSSLVTIKVDSVPEGQSVSGQWFPPAEIGERVPGVYEVPEKTMFRIAINNQSDRPLGCVVLDCGAEFGIEHVFPQGRPYHTLKPGDHEDALFWMEIASEMRLSAQGGIPIVDTLKVFVFDPPTNIDSLRLQGLMEMEDGRRGGDGEMWSQDLEDLLNFLNTSRLAKSLPARGALKADWETFSVKIRIKPSSE</sequence>
<dbReference type="GO" id="GO:0004197">
    <property type="term" value="F:cysteine-type endopeptidase activity"/>
    <property type="evidence" value="ECO:0007669"/>
    <property type="project" value="InterPro"/>
</dbReference>
<dbReference type="InterPro" id="IPR011600">
    <property type="entry name" value="Pept_C14_caspase"/>
</dbReference>
<name>A0AAI9X4Q2_PENTH</name>
<evidence type="ECO:0000313" key="4">
    <source>
        <dbReference type="Proteomes" id="UP001227192"/>
    </source>
</evidence>